<keyword evidence="5" id="KW-1185">Reference proteome</keyword>
<keyword evidence="2" id="KW-0449">Lipoprotein</keyword>
<feature type="coiled-coil region" evidence="3">
    <location>
        <begin position="212"/>
        <end position="246"/>
    </location>
</feature>
<reference evidence="4 5" key="1">
    <citation type="submission" date="2019-12" db="EMBL/GenBank/DDBJ databases">
        <title>Genomic-based taxomic classification of the family Erythrobacteraceae.</title>
        <authorList>
            <person name="Xu L."/>
        </authorList>
    </citation>
    <scope>NUCLEOTIDE SEQUENCE [LARGE SCALE GENOMIC DNA]</scope>
    <source>
        <strain evidence="4 5">S36</strain>
    </source>
</reference>
<evidence type="ECO:0000256" key="2">
    <source>
        <dbReference type="RuleBase" id="RU362097"/>
    </source>
</evidence>
<dbReference type="InterPro" id="IPR003423">
    <property type="entry name" value="OMP_efflux"/>
</dbReference>
<feature type="chain" id="PRO_5026375127" evidence="2">
    <location>
        <begin position="17"/>
        <end position="458"/>
    </location>
</feature>
<name>A0A6I4TNT1_9SPHN</name>
<comment type="subcellular location">
    <subcellularLocation>
        <location evidence="2">Cell membrane</location>
        <topology evidence="2">Lipid-anchor</topology>
    </subcellularLocation>
</comment>
<protein>
    <submittedName>
        <fullName evidence="4">Efflux transporter outer membrane subunit</fullName>
    </submittedName>
</protein>
<keyword evidence="2" id="KW-0564">Palmitate</keyword>
<keyword evidence="2" id="KW-1134">Transmembrane beta strand</keyword>
<dbReference type="OrthoDB" id="9783100at2"/>
<evidence type="ECO:0000313" key="5">
    <source>
        <dbReference type="Proteomes" id="UP000469430"/>
    </source>
</evidence>
<keyword evidence="2" id="KW-0472">Membrane</keyword>
<feature type="signal peptide" evidence="2">
    <location>
        <begin position="1"/>
        <end position="16"/>
    </location>
</feature>
<proteinExistence type="inferred from homology"/>
<dbReference type="EMBL" id="WTYJ01000001">
    <property type="protein sequence ID" value="MXO97496.1"/>
    <property type="molecule type" value="Genomic_DNA"/>
</dbReference>
<keyword evidence="2" id="KW-0732">Signal</keyword>
<dbReference type="AlphaFoldDB" id="A0A6I4TNT1"/>
<dbReference type="GO" id="GO:0005886">
    <property type="term" value="C:plasma membrane"/>
    <property type="evidence" value="ECO:0007669"/>
    <property type="project" value="UniProtKB-SubCell"/>
</dbReference>
<organism evidence="4 5">
    <name type="scientific">Croceibacterium xixiisoli</name>
    <dbReference type="NCBI Taxonomy" id="1476466"/>
    <lineage>
        <taxon>Bacteria</taxon>
        <taxon>Pseudomonadati</taxon>
        <taxon>Pseudomonadota</taxon>
        <taxon>Alphaproteobacteria</taxon>
        <taxon>Sphingomonadales</taxon>
        <taxon>Erythrobacteraceae</taxon>
        <taxon>Croceibacterium</taxon>
    </lineage>
</organism>
<dbReference type="PANTHER" id="PTHR30203:SF32">
    <property type="entry name" value="CATION EFFLUX SYSTEM PROTEIN CUSC"/>
    <property type="match status" value="1"/>
</dbReference>
<accession>A0A6I4TNT1</accession>
<evidence type="ECO:0000256" key="3">
    <source>
        <dbReference type="SAM" id="Coils"/>
    </source>
</evidence>
<keyword evidence="2" id="KW-0812">Transmembrane</keyword>
<gene>
    <name evidence="4" type="ORF">GRI97_00650</name>
</gene>
<dbReference type="Proteomes" id="UP000469430">
    <property type="component" value="Unassembled WGS sequence"/>
</dbReference>
<keyword evidence="3" id="KW-0175">Coiled coil</keyword>
<dbReference type="PANTHER" id="PTHR30203">
    <property type="entry name" value="OUTER MEMBRANE CATION EFFLUX PROTEIN"/>
    <property type="match status" value="1"/>
</dbReference>
<comment type="similarity">
    <text evidence="1 2">Belongs to the outer membrane factor (OMF) (TC 1.B.17) family.</text>
</comment>
<evidence type="ECO:0000313" key="4">
    <source>
        <dbReference type="EMBL" id="MXO97496.1"/>
    </source>
</evidence>
<sequence>MAVASLLAPMMAVACAGCASMTRTTYVAPELPVAQGWDVRPSGAVIAREGAWWNQFGDAGLTTLVNNVLAANGDLAAAGIRLRQARMSADLAASQLRPTFTGSLSTGASQALDGGNGWSENGSASLGASWEVDLFGRLGAQRDAADWAAEASVQDFAATRLSLAGTAVSAWWQLGYANERIAIAQDSLAYTERALTLVQLQYQAGAVSQIELRDAEQSVAAQQATLTQLNQARVEARNALAALLGQQTYAGAELQALPIAPLPAVSAGLPAELLGRRPDLAAAELRLRQTLATSDATVAGFYPQLNLTGSLGTASSTLLDIISNPVASLGAAISLPFLNPDRVRLQSGIARADYDIAVAEFRQDFYEALRDTGNALSQREQLIGQAVLLQRSLSAASDSERLYERRYRAGAIALRDWLDAQERLRTSRVSAIDNRLSQLNAQVALYQALGGDTAIAGE</sequence>
<dbReference type="SUPFAM" id="SSF56954">
    <property type="entry name" value="Outer membrane efflux proteins (OEP)"/>
    <property type="match status" value="1"/>
</dbReference>
<evidence type="ECO:0000256" key="1">
    <source>
        <dbReference type="ARBA" id="ARBA00007613"/>
    </source>
</evidence>
<dbReference type="InterPro" id="IPR010131">
    <property type="entry name" value="MdtP/NodT-like"/>
</dbReference>
<dbReference type="Pfam" id="PF02321">
    <property type="entry name" value="OEP"/>
    <property type="match status" value="2"/>
</dbReference>
<dbReference type="NCBIfam" id="TIGR01845">
    <property type="entry name" value="outer_NodT"/>
    <property type="match status" value="1"/>
</dbReference>
<dbReference type="GO" id="GO:0015562">
    <property type="term" value="F:efflux transmembrane transporter activity"/>
    <property type="evidence" value="ECO:0007669"/>
    <property type="project" value="InterPro"/>
</dbReference>
<dbReference type="Gene3D" id="1.20.1600.10">
    <property type="entry name" value="Outer membrane efflux proteins (OEP)"/>
    <property type="match status" value="1"/>
</dbReference>
<comment type="caution">
    <text evidence="4">The sequence shown here is derived from an EMBL/GenBank/DDBJ whole genome shotgun (WGS) entry which is preliminary data.</text>
</comment>
<dbReference type="Gene3D" id="2.20.200.10">
    <property type="entry name" value="Outer membrane efflux proteins (OEP)"/>
    <property type="match status" value="1"/>
</dbReference>